<keyword evidence="4" id="KW-1185">Reference proteome</keyword>
<dbReference type="EMBL" id="JAUUTY010000005">
    <property type="protein sequence ID" value="KAK1626493.1"/>
    <property type="molecule type" value="Genomic_DNA"/>
</dbReference>
<dbReference type="SUPFAM" id="SSF53098">
    <property type="entry name" value="Ribonuclease H-like"/>
    <property type="match status" value="1"/>
</dbReference>
<dbReference type="PANTHER" id="PTHR48475">
    <property type="entry name" value="RIBONUCLEASE H"/>
    <property type="match status" value="1"/>
</dbReference>
<proteinExistence type="predicted"/>
<dbReference type="InterPro" id="IPR002156">
    <property type="entry name" value="RNaseH_domain"/>
</dbReference>
<dbReference type="Pfam" id="PF13456">
    <property type="entry name" value="RVT_3"/>
    <property type="match status" value="1"/>
</dbReference>
<dbReference type="SUPFAM" id="SSF56672">
    <property type="entry name" value="DNA/RNA polymerases"/>
    <property type="match status" value="1"/>
</dbReference>
<dbReference type="GO" id="GO:0004523">
    <property type="term" value="F:RNA-DNA hybrid ribonuclease activity"/>
    <property type="evidence" value="ECO:0007669"/>
    <property type="project" value="InterPro"/>
</dbReference>
<dbReference type="InterPro" id="IPR012337">
    <property type="entry name" value="RNaseH-like_sf"/>
</dbReference>
<dbReference type="InterPro" id="IPR043128">
    <property type="entry name" value="Rev_trsase/Diguanyl_cyclase"/>
</dbReference>
<dbReference type="CDD" id="cd09279">
    <property type="entry name" value="RNase_HI_like"/>
    <property type="match status" value="1"/>
</dbReference>
<evidence type="ECO:0000256" key="1">
    <source>
        <dbReference type="SAM" id="MobiDB-lite"/>
    </source>
</evidence>
<dbReference type="InterPro" id="IPR043502">
    <property type="entry name" value="DNA/RNA_pol_sf"/>
</dbReference>
<evidence type="ECO:0000259" key="2">
    <source>
        <dbReference type="Pfam" id="PF13456"/>
    </source>
</evidence>
<dbReference type="InterPro" id="IPR036397">
    <property type="entry name" value="RNaseH_sf"/>
</dbReference>
<accession>A0AAD8VYQ6</accession>
<dbReference type="AlphaFoldDB" id="A0AAD8VYQ6"/>
<feature type="region of interest" description="Disordered" evidence="1">
    <location>
        <begin position="467"/>
        <end position="486"/>
    </location>
</feature>
<evidence type="ECO:0000313" key="3">
    <source>
        <dbReference type="EMBL" id="KAK1626493.1"/>
    </source>
</evidence>
<name>A0AAD8VYQ6_LOLMU</name>
<dbReference type="Proteomes" id="UP001231189">
    <property type="component" value="Unassembled WGS sequence"/>
</dbReference>
<evidence type="ECO:0000313" key="4">
    <source>
        <dbReference type="Proteomes" id="UP001231189"/>
    </source>
</evidence>
<protein>
    <recommendedName>
        <fullName evidence="2">RNase H type-1 domain-containing protein</fullName>
    </recommendedName>
</protein>
<comment type="caution">
    <text evidence="3">The sequence shown here is derived from an EMBL/GenBank/DDBJ whole genome shotgun (WGS) entry which is preliminary data.</text>
</comment>
<dbReference type="GO" id="GO:0003676">
    <property type="term" value="F:nucleic acid binding"/>
    <property type="evidence" value="ECO:0007669"/>
    <property type="project" value="InterPro"/>
</dbReference>
<organism evidence="3 4">
    <name type="scientific">Lolium multiflorum</name>
    <name type="common">Italian ryegrass</name>
    <name type="synonym">Lolium perenne subsp. multiflorum</name>
    <dbReference type="NCBI Taxonomy" id="4521"/>
    <lineage>
        <taxon>Eukaryota</taxon>
        <taxon>Viridiplantae</taxon>
        <taxon>Streptophyta</taxon>
        <taxon>Embryophyta</taxon>
        <taxon>Tracheophyta</taxon>
        <taxon>Spermatophyta</taxon>
        <taxon>Magnoliopsida</taxon>
        <taxon>Liliopsida</taxon>
        <taxon>Poales</taxon>
        <taxon>Poaceae</taxon>
        <taxon>BOP clade</taxon>
        <taxon>Pooideae</taxon>
        <taxon>Poodae</taxon>
        <taxon>Poeae</taxon>
        <taxon>Poeae Chloroplast Group 2 (Poeae type)</taxon>
        <taxon>Loliodinae</taxon>
        <taxon>Loliinae</taxon>
        <taxon>Lolium</taxon>
    </lineage>
</organism>
<gene>
    <name evidence="3" type="ORF">QYE76_000808</name>
</gene>
<dbReference type="PANTHER" id="PTHR48475:SF1">
    <property type="entry name" value="RNASE H TYPE-1 DOMAIN-CONTAINING PROTEIN"/>
    <property type="match status" value="1"/>
</dbReference>
<dbReference type="Gene3D" id="3.30.70.270">
    <property type="match status" value="2"/>
</dbReference>
<reference evidence="3" key="1">
    <citation type="submission" date="2023-07" db="EMBL/GenBank/DDBJ databases">
        <title>A chromosome-level genome assembly of Lolium multiflorum.</title>
        <authorList>
            <person name="Chen Y."/>
            <person name="Copetti D."/>
            <person name="Kolliker R."/>
            <person name="Studer B."/>
        </authorList>
    </citation>
    <scope>NUCLEOTIDE SEQUENCE</scope>
    <source>
        <strain evidence="3">02402/16</strain>
        <tissue evidence="3">Leaf</tissue>
    </source>
</reference>
<sequence>MSRWSGTPCTFDRKDHPTIVPKECYALVVSPRIDGYDFSKCLMDGGANLNIIIRLPVAFGDVDNFREEMITFEVMPFKSSYHVIFGRPTYHKFHARACYINKLKIPGPNGATYQRTMQRCLKDQIGQNVHAYDIAVITRKGSDLISDLTETFENLRWYKMMLNPLKCVFGVPAGKLLGFIVSHRGIEVNPEKIKAILCIKRPTCLKDVQRLTGCVAAISRFVSHLGEKALPLYKLLKKIDKFVWDDAADAALQGLKEILTSPPILVAPEESEPMLLYLAASNKVISLVIMVERKEEGHETYGKWGIELSAFDINYKARTAVKSQVLADFIADWTEAPDANMEPEPETWVMHFDGSKQHQGSGAGVTLKSPTGEELQYVVQIHFEATNNMAEYEALLHGLRIAKEIGIKHIICCGDSDLVAQQVAGTWNARNSVMAAYRDEVDEIAKSFRHGHSLSWTTSLIESCRRTKSSHDRSPDEHDPTQSLMDNSTSEAQLGYFLNASPHKMALKSSGRSMQGIAGIMPPPGLSLLKPFGLDFTGSQLKKMLISW</sequence>
<feature type="compositionally biased region" description="Basic and acidic residues" evidence="1">
    <location>
        <begin position="467"/>
        <end position="480"/>
    </location>
</feature>
<dbReference type="Gene3D" id="3.30.420.10">
    <property type="entry name" value="Ribonuclease H-like superfamily/Ribonuclease H"/>
    <property type="match status" value="1"/>
</dbReference>
<feature type="domain" description="RNase H type-1" evidence="2">
    <location>
        <begin position="352"/>
        <end position="449"/>
    </location>
</feature>